<proteinExistence type="predicted"/>
<dbReference type="Gene3D" id="3.10.580.10">
    <property type="entry name" value="CBS-domain"/>
    <property type="match status" value="1"/>
</dbReference>
<dbReference type="InterPro" id="IPR036890">
    <property type="entry name" value="HATPase_C_sf"/>
</dbReference>
<dbReference type="Proteomes" id="UP001597560">
    <property type="component" value="Unassembled WGS sequence"/>
</dbReference>
<evidence type="ECO:0000259" key="5">
    <source>
        <dbReference type="PROSITE" id="PS50109"/>
    </source>
</evidence>
<evidence type="ECO:0000313" key="8">
    <source>
        <dbReference type="Proteomes" id="UP001597560"/>
    </source>
</evidence>
<dbReference type="InterPro" id="IPR004358">
    <property type="entry name" value="Sig_transdc_His_kin-like_C"/>
</dbReference>
<dbReference type="RefSeq" id="WP_377612198.1">
    <property type="nucleotide sequence ID" value="NZ_JBHUPA010000016.1"/>
</dbReference>
<keyword evidence="3" id="KW-0597">Phosphoprotein</keyword>
<reference evidence="8" key="1">
    <citation type="journal article" date="2019" name="Int. J. Syst. Evol. Microbiol.">
        <title>The Global Catalogue of Microorganisms (GCM) 10K type strain sequencing project: providing services to taxonomists for standard genome sequencing and annotation.</title>
        <authorList>
            <consortium name="The Broad Institute Genomics Platform"/>
            <consortium name="The Broad Institute Genome Sequencing Center for Infectious Disease"/>
            <person name="Wu L."/>
            <person name="Ma J."/>
        </authorList>
    </citation>
    <scope>NUCLEOTIDE SEQUENCE [LARGE SCALE GENOMIC DNA]</scope>
    <source>
        <strain evidence="8">KCTC 23098</strain>
    </source>
</reference>
<protein>
    <recommendedName>
        <fullName evidence="2">histidine kinase</fullName>
        <ecNumber evidence="2">2.7.13.3</ecNumber>
    </recommendedName>
</protein>
<dbReference type="SMART" id="SM00387">
    <property type="entry name" value="HATPase_c"/>
    <property type="match status" value="1"/>
</dbReference>
<dbReference type="InterPro" id="IPR003661">
    <property type="entry name" value="HisK_dim/P_dom"/>
</dbReference>
<dbReference type="Gene3D" id="1.10.287.130">
    <property type="match status" value="1"/>
</dbReference>
<dbReference type="GO" id="GO:0005524">
    <property type="term" value="F:ATP binding"/>
    <property type="evidence" value="ECO:0007669"/>
    <property type="project" value="UniProtKB-KW"/>
</dbReference>
<organism evidence="7 8">
    <name type="scientific">Olivibacter jilunii</name>
    <dbReference type="NCBI Taxonomy" id="985016"/>
    <lineage>
        <taxon>Bacteria</taxon>
        <taxon>Pseudomonadati</taxon>
        <taxon>Bacteroidota</taxon>
        <taxon>Sphingobacteriia</taxon>
        <taxon>Sphingobacteriales</taxon>
        <taxon>Sphingobacteriaceae</taxon>
        <taxon>Olivibacter</taxon>
    </lineage>
</organism>
<dbReference type="Pfam" id="PF00571">
    <property type="entry name" value="CBS"/>
    <property type="match status" value="2"/>
</dbReference>
<feature type="domain" description="Histidine kinase" evidence="5">
    <location>
        <begin position="126"/>
        <end position="333"/>
    </location>
</feature>
<dbReference type="SUPFAM" id="SSF47384">
    <property type="entry name" value="Homodimeric domain of signal transducing histidine kinase"/>
    <property type="match status" value="1"/>
</dbReference>
<dbReference type="EMBL" id="JBHUPA010000016">
    <property type="protein sequence ID" value="MFD2964057.1"/>
    <property type="molecule type" value="Genomic_DNA"/>
</dbReference>
<dbReference type="PANTHER" id="PTHR43547">
    <property type="entry name" value="TWO-COMPONENT HISTIDINE KINASE"/>
    <property type="match status" value="1"/>
</dbReference>
<keyword evidence="7" id="KW-0067">ATP-binding</keyword>
<dbReference type="PROSITE" id="PS50109">
    <property type="entry name" value="HIS_KIN"/>
    <property type="match status" value="1"/>
</dbReference>
<dbReference type="Gene3D" id="3.30.565.10">
    <property type="entry name" value="Histidine kinase-like ATPase, C-terminal domain"/>
    <property type="match status" value="1"/>
</dbReference>
<dbReference type="SUPFAM" id="SSF54631">
    <property type="entry name" value="CBS-domain pair"/>
    <property type="match status" value="1"/>
</dbReference>
<dbReference type="EC" id="2.7.13.3" evidence="2"/>
<dbReference type="InterPro" id="IPR036097">
    <property type="entry name" value="HisK_dim/P_sf"/>
</dbReference>
<evidence type="ECO:0000313" key="7">
    <source>
        <dbReference type="EMBL" id="MFD2964057.1"/>
    </source>
</evidence>
<keyword evidence="8" id="KW-1185">Reference proteome</keyword>
<keyword evidence="4" id="KW-0129">CBS domain</keyword>
<name>A0ABW6B402_9SPHI</name>
<evidence type="ECO:0000256" key="1">
    <source>
        <dbReference type="ARBA" id="ARBA00000085"/>
    </source>
</evidence>
<dbReference type="Pfam" id="PF02518">
    <property type="entry name" value="HATPase_c"/>
    <property type="match status" value="1"/>
</dbReference>
<dbReference type="PROSITE" id="PS51371">
    <property type="entry name" value="CBS"/>
    <property type="match status" value="1"/>
</dbReference>
<dbReference type="PANTHER" id="PTHR43547:SF2">
    <property type="entry name" value="HYBRID SIGNAL TRANSDUCTION HISTIDINE KINASE C"/>
    <property type="match status" value="1"/>
</dbReference>
<sequence length="333" mass="37843">MNIKISSLIDRNYRSIGIKEELSVVSKLLKGIKYLVPIDENLKPIGILTIEDIHERSNGKIIDIDISKPRVSPEDTLIAVMGLMQKNDLHYLPVFDRDKFIGVVSLTKIANEMAGQLTENNMHYHKVIHDVKNPISNIKGLTTLLSYAKTEEEHREILYHLDVSYQQAIEILDDLLYIEQNEMVLKYVELNDFYRQCSFEQRGLALLKNIEIVENFSSDRVLKKIDERKLKRAVQNVISNAIKFSYPFSKIKISTKFDGKNLVFKITDCGVGIAINAQPHIFGKFSSAQRPGTNGETSTGLGLYFTKQCVEAHNGKIAFKSIEGKGTKFYITI</sequence>
<evidence type="ECO:0000259" key="6">
    <source>
        <dbReference type="PROSITE" id="PS51371"/>
    </source>
</evidence>
<dbReference type="InterPro" id="IPR046342">
    <property type="entry name" value="CBS_dom_sf"/>
</dbReference>
<evidence type="ECO:0000256" key="2">
    <source>
        <dbReference type="ARBA" id="ARBA00012438"/>
    </source>
</evidence>
<dbReference type="InterPro" id="IPR005467">
    <property type="entry name" value="His_kinase_dom"/>
</dbReference>
<dbReference type="Pfam" id="PF00512">
    <property type="entry name" value="HisKA"/>
    <property type="match status" value="1"/>
</dbReference>
<gene>
    <name evidence="7" type="ORF">ACFS6J_19780</name>
</gene>
<evidence type="ECO:0000256" key="3">
    <source>
        <dbReference type="ARBA" id="ARBA00022553"/>
    </source>
</evidence>
<dbReference type="InterPro" id="IPR003594">
    <property type="entry name" value="HATPase_dom"/>
</dbReference>
<dbReference type="CDD" id="cd02205">
    <property type="entry name" value="CBS_pair_SF"/>
    <property type="match status" value="1"/>
</dbReference>
<dbReference type="PRINTS" id="PR00344">
    <property type="entry name" value="BCTRLSENSOR"/>
</dbReference>
<comment type="catalytic activity">
    <reaction evidence="1">
        <text>ATP + protein L-histidine = ADP + protein N-phospho-L-histidine.</text>
        <dbReference type="EC" id="2.7.13.3"/>
    </reaction>
</comment>
<dbReference type="SUPFAM" id="SSF55874">
    <property type="entry name" value="ATPase domain of HSP90 chaperone/DNA topoisomerase II/histidine kinase"/>
    <property type="match status" value="1"/>
</dbReference>
<accession>A0ABW6B402</accession>
<keyword evidence="7" id="KW-0547">Nucleotide-binding</keyword>
<feature type="domain" description="CBS" evidence="6">
    <location>
        <begin position="64"/>
        <end position="119"/>
    </location>
</feature>
<evidence type="ECO:0000256" key="4">
    <source>
        <dbReference type="PROSITE-ProRule" id="PRU00703"/>
    </source>
</evidence>
<comment type="caution">
    <text evidence="7">The sequence shown here is derived from an EMBL/GenBank/DDBJ whole genome shotgun (WGS) entry which is preliminary data.</text>
</comment>
<dbReference type="InterPro" id="IPR000644">
    <property type="entry name" value="CBS_dom"/>
</dbReference>